<comment type="caution">
    <text evidence="1">The sequence shown here is derived from an EMBL/GenBank/DDBJ whole genome shotgun (WGS) entry which is preliminary data.</text>
</comment>
<gene>
    <name evidence="1" type="ORF">GKD95_07320</name>
</gene>
<dbReference type="AlphaFoldDB" id="A0A844DQN9"/>
<proteinExistence type="predicted"/>
<dbReference type="EMBL" id="WKQN01000005">
    <property type="protein sequence ID" value="MSC63147.1"/>
    <property type="molecule type" value="Genomic_DNA"/>
</dbReference>
<dbReference type="RefSeq" id="WP_154277005.1">
    <property type="nucleotide sequence ID" value="NZ_WKQN01000005.1"/>
</dbReference>
<sequence>MAKKRAYCKNTVKGKQRGKKYPAAFRAEVVMAMLGSNSICAVAKRYGVPESTIRSWMSEEAGRSDAFAKARQEAAREIAIRASLGVRAQVTFLQGRAAESQRAAQITERLHRRLDEDTRARDFAVGTLLKDDPEELADATETGLVVYGEAGTRNLRLYEDERNLLNAELERYEGRVMSDKNAAGVAKVLMEVAEKAAAMAPAENTDSESGPPMVEIAAASETDGRQEVEVDGGTEDA</sequence>
<accession>A0A844DQN9</accession>
<reference evidence="1 2" key="1">
    <citation type="journal article" date="2019" name="Nat. Med.">
        <title>A library of human gut bacterial isolates paired with longitudinal multiomics data enables mechanistic microbiome research.</title>
        <authorList>
            <person name="Poyet M."/>
            <person name="Groussin M."/>
            <person name="Gibbons S.M."/>
            <person name="Avila-Pacheco J."/>
            <person name="Jiang X."/>
            <person name="Kearney S.M."/>
            <person name="Perrotta A.R."/>
            <person name="Berdy B."/>
            <person name="Zhao S."/>
            <person name="Lieberman T.D."/>
            <person name="Swanson P.K."/>
            <person name="Smith M."/>
            <person name="Roesemann S."/>
            <person name="Alexander J.E."/>
            <person name="Rich S.A."/>
            <person name="Livny J."/>
            <person name="Vlamakis H."/>
            <person name="Clish C."/>
            <person name="Bullock K."/>
            <person name="Deik A."/>
            <person name="Scott J."/>
            <person name="Pierce K.A."/>
            <person name="Xavier R.J."/>
            <person name="Alm E.J."/>
        </authorList>
    </citation>
    <scope>NUCLEOTIDE SEQUENCE [LARGE SCALE GENOMIC DNA]</scope>
    <source>
        <strain evidence="1 2">BIOML-A1</strain>
    </source>
</reference>
<dbReference type="SUPFAM" id="SSF48295">
    <property type="entry name" value="TrpR-like"/>
    <property type="match status" value="1"/>
</dbReference>
<name>A0A844DQN9_9FIRM</name>
<dbReference type="InterPro" id="IPR010921">
    <property type="entry name" value="Trp_repressor/repl_initiator"/>
</dbReference>
<organism evidence="1 2">
    <name type="scientific">Faecalibacterium prausnitzii</name>
    <dbReference type="NCBI Taxonomy" id="853"/>
    <lineage>
        <taxon>Bacteria</taxon>
        <taxon>Bacillati</taxon>
        <taxon>Bacillota</taxon>
        <taxon>Clostridia</taxon>
        <taxon>Eubacteriales</taxon>
        <taxon>Oscillospiraceae</taxon>
        <taxon>Faecalibacterium</taxon>
    </lineage>
</organism>
<protein>
    <submittedName>
        <fullName evidence="1">Uncharacterized protein</fullName>
    </submittedName>
</protein>
<dbReference type="Proteomes" id="UP000461506">
    <property type="component" value="Unassembled WGS sequence"/>
</dbReference>
<dbReference type="GO" id="GO:0043565">
    <property type="term" value="F:sequence-specific DNA binding"/>
    <property type="evidence" value="ECO:0007669"/>
    <property type="project" value="InterPro"/>
</dbReference>
<evidence type="ECO:0000313" key="2">
    <source>
        <dbReference type="Proteomes" id="UP000461506"/>
    </source>
</evidence>
<evidence type="ECO:0000313" key="1">
    <source>
        <dbReference type="EMBL" id="MSC63147.1"/>
    </source>
</evidence>
<dbReference type="Gene3D" id="1.10.10.60">
    <property type="entry name" value="Homeodomain-like"/>
    <property type="match status" value="1"/>
</dbReference>